<sequence>MAYQLSTEVFGTGEDPNHRSHWGFMIHQPPNTTGDLPHVRLIDMDRLWYGFESRLSTNIVGMQALGLCQLAELTPRQRRQVIDVIKSEPASRDGRRRCQD</sequence>
<accession>A0A9W9TUQ6</accession>
<dbReference type="RefSeq" id="XP_056504333.1">
    <property type="nucleotide sequence ID" value="XM_056641839.1"/>
</dbReference>
<protein>
    <submittedName>
        <fullName evidence="1">Uncharacterized protein</fullName>
    </submittedName>
</protein>
<organism evidence="1 2">
    <name type="scientific">Penicillium citrinum</name>
    <dbReference type="NCBI Taxonomy" id="5077"/>
    <lineage>
        <taxon>Eukaryota</taxon>
        <taxon>Fungi</taxon>
        <taxon>Dikarya</taxon>
        <taxon>Ascomycota</taxon>
        <taxon>Pezizomycotina</taxon>
        <taxon>Eurotiomycetes</taxon>
        <taxon>Eurotiomycetidae</taxon>
        <taxon>Eurotiales</taxon>
        <taxon>Aspergillaceae</taxon>
        <taxon>Penicillium</taxon>
    </lineage>
</organism>
<dbReference type="EMBL" id="JAPQKT010000002">
    <property type="protein sequence ID" value="KAJ5241328.1"/>
    <property type="molecule type" value="Genomic_DNA"/>
</dbReference>
<keyword evidence="2" id="KW-1185">Reference proteome</keyword>
<evidence type="ECO:0000313" key="2">
    <source>
        <dbReference type="Proteomes" id="UP001147733"/>
    </source>
</evidence>
<dbReference type="OrthoDB" id="5271495at2759"/>
<reference evidence="1" key="1">
    <citation type="submission" date="2022-11" db="EMBL/GenBank/DDBJ databases">
        <authorList>
            <person name="Petersen C."/>
        </authorList>
    </citation>
    <scope>NUCLEOTIDE SEQUENCE</scope>
    <source>
        <strain evidence="1">IBT 23319</strain>
    </source>
</reference>
<evidence type="ECO:0000313" key="1">
    <source>
        <dbReference type="EMBL" id="KAJ5241328.1"/>
    </source>
</evidence>
<dbReference type="AlphaFoldDB" id="A0A9W9TUQ6"/>
<proteinExistence type="predicted"/>
<comment type="caution">
    <text evidence="1">The sequence shown here is derived from an EMBL/GenBank/DDBJ whole genome shotgun (WGS) entry which is preliminary data.</text>
</comment>
<name>A0A9W9TUQ6_PENCI</name>
<dbReference type="Proteomes" id="UP001147733">
    <property type="component" value="Unassembled WGS sequence"/>
</dbReference>
<dbReference type="GeneID" id="81381006"/>
<gene>
    <name evidence="1" type="ORF">N7469_002919</name>
</gene>
<reference evidence="1" key="2">
    <citation type="journal article" date="2023" name="IMA Fungus">
        <title>Comparative genomic study of the Penicillium genus elucidates a diverse pangenome and 15 lateral gene transfer events.</title>
        <authorList>
            <person name="Petersen C."/>
            <person name="Sorensen T."/>
            <person name="Nielsen M.R."/>
            <person name="Sondergaard T.E."/>
            <person name="Sorensen J.L."/>
            <person name="Fitzpatrick D.A."/>
            <person name="Frisvad J.C."/>
            <person name="Nielsen K.L."/>
        </authorList>
    </citation>
    <scope>NUCLEOTIDE SEQUENCE</scope>
    <source>
        <strain evidence="1">IBT 23319</strain>
    </source>
</reference>